<dbReference type="Gene3D" id="3.40.50.720">
    <property type="entry name" value="NAD(P)-binding Rossmann-like Domain"/>
    <property type="match status" value="1"/>
</dbReference>
<protein>
    <recommendedName>
        <fullName evidence="5">Gfo/Idh/MocA-like oxidoreductase N-terminal domain-containing protein</fullName>
    </recommendedName>
</protein>
<dbReference type="AlphaFoldDB" id="A0A225NMG8"/>
<evidence type="ECO:0000259" key="1">
    <source>
        <dbReference type="Pfam" id="PF01408"/>
    </source>
</evidence>
<dbReference type="SUPFAM" id="SSF55347">
    <property type="entry name" value="Glyceraldehyde-3-phosphate dehydrogenase-like, C-terminal domain"/>
    <property type="match status" value="1"/>
</dbReference>
<gene>
    <name evidence="3" type="ORF">ATO3_13500</name>
</gene>
<proteinExistence type="predicted"/>
<evidence type="ECO:0008006" key="5">
    <source>
        <dbReference type="Google" id="ProtNLM"/>
    </source>
</evidence>
<organism evidence="3 4">
    <name type="scientific">Marinibacterium profundimaris</name>
    <dbReference type="NCBI Taxonomy" id="1679460"/>
    <lineage>
        <taxon>Bacteria</taxon>
        <taxon>Pseudomonadati</taxon>
        <taxon>Pseudomonadota</taxon>
        <taxon>Alphaproteobacteria</taxon>
        <taxon>Rhodobacterales</taxon>
        <taxon>Paracoccaceae</taxon>
        <taxon>Marinibacterium</taxon>
    </lineage>
</organism>
<dbReference type="GO" id="GO:0000166">
    <property type="term" value="F:nucleotide binding"/>
    <property type="evidence" value="ECO:0007669"/>
    <property type="project" value="InterPro"/>
</dbReference>
<feature type="domain" description="Gfo/Idh/MocA-like oxidoreductase N-terminal" evidence="1">
    <location>
        <begin position="3"/>
        <end position="116"/>
    </location>
</feature>
<sequence length="343" mass="36194">MVIRVGVIGCGAIGSWHARIVAESGRGALVAVCDHNADRAAACAHGAQVFTSEQAFFACPMDAVVIATPESEHLHQLAAAVGAGRHVLVEKPVAPSLREMEAMQALVQDAGICAMAAHVERFEPGSAGLIEAVRQGTPGRVSTIVARRQFSPGGVERFAGISSTLRILAVHDFDLARWVHPAPVDSVFAMAARGAIHERHGLDDHVFTIIRFSDGIVAMVESGWTLPPGYAGFDTPEGWQGAGNNRLEVFGEEGFVSNDMGLRMQPLVAFAGAEGFRAAGIRHQPVVHGRVRGALRAEVDHFLDCCISGETPAVTLEDARRAVALLDAAEASLVSGVPERPVA</sequence>
<evidence type="ECO:0000313" key="3">
    <source>
        <dbReference type="EMBL" id="OWU73648.1"/>
    </source>
</evidence>
<accession>A0A225NMG8</accession>
<dbReference type="Pfam" id="PF22725">
    <property type="entry name" value="GFO_IDH_MocA_C3"/>
    <property type="match status" value="1"/>
</dbReference>
<dbReference type="InterPro" id="IPR000683">
    <property type="entry name" value="Gfo/Idh/MocA-like_OxRdtase_N"/>
</dbReference>
<evidence type="ECO:0000259" key="2">
    <source>
        <dbReference type="Pfam" id="PF22725"/>
    </source>
</evidence>
<dbReference type="EMBL" id="AQQR01000004">
    <property type="protein sequence ID" value="OWU73648.1"/>
    <property type="molecule type" value="Genomic_DNA"/>
</dbReference>
<dbReference type="Pfam" id="PF01408">
    <property type="entry name" value="GFO_IDH_MocA"/>
    <property type="match status" value="1"/>
</dbReference>
<dbReference type="SUPFAM" id="SSF51735">
    <property type="entry name" value="NAD(P)-binding Rossmann-fold domains"/>
    <property type="match status" value="1"/>
</dbReference>
<keyword evidence="4" id="KW-1185">Reference proteome</keyword>
<dbReference type="InterPro" id="IPR055170">
    <property type="entry name" value="GFO_IDH_MocA-like_dom"/>
</dbReference>
<dbReference type="PANTHER" id="PTHR43377:SF1">
    <property type="entry name" value="BILIVERDIN REDUCTASE A"/>
    <property type="match status" value="1"/>
</dbReference>
<dbReference type="RefSeq" id="WP_088650381.1">
    <property type="nucleotide sequence ID" value="NZ_AQQR01000004.1"/>
</dbReference>
<feature type="domain" description="GFO/IDH/MocA-like oxidoreductase" evidence="2">
    <location>
        <begin position="131"/>
        <end position="255"/>
    </location>
</feature>
<evidence type="ECO:0000313" key="4">
    <source>
        <dbReference type="Proteomes" id="UP000215377"/>
    </source>
</evidence>
<dbReference type="InterPro" id="IPR051450">
    <property type="entry name" value="Gfo/Idh/MocA_Oxidoreductases"/>
</dbReference>
<dbReference type="InterPro" id="IPR036291">
    <property type="entry name" value="NAD(P)-bd_dom_sf"/>
</dbReference>
<reference evidence="3 4" key="1">
    <citation type="submission" date="2013-04" db="EMBL/GenBank/DDBJ databases">
        <title>Oceanicola sp. 22II1-22F33 Genome Sequencing.</title>
        <authorList>
            <person name="Lai Q."/>
            <person name="Li G."/>
            <person name="Shao Z."/>
        </authorList>
    </citation>
    <scope>NUCLEOTIDE SEQUENCE [LARGE SCALE GENOMIC DNA]</scope>
    <source>
        <strain evidence="3 4">22II1-22F33</strain>
    </source>
</reference>
<dbReference type="Gene3D" id="3.30.360.10">
    <property type="entry name" value="Dihydrodipicolinate Reductase, domain 2"/>
    <property type="match status" value="1"/>
</dbReference>
<comment type="caution">
    <text evidence="3">The sequence shown here is derived from an EMBL/GenBank/DDBJ whole genome shotgun (WGS) entry which is preliminary data.</text>
</comment>
<dbReference type="OrthoDB" id="7798185at2"/>
<dbReference type="PANTHER" id="PTHR43377">
    <property type="entry name" value="BILIVERDIN REDUCTASE A"/>
    <property type="match status" value="1"/>
</dbReference>
<name>A0A225NMG8_9RHOB</name>
<dbReference type="Proteomes" id="UP000215377">
    <property type="component" value="Unassembled WGS sequence"/>
</dbReference>